<dbReference type="Pfam" id="PF08327">
    <property type="entry name" value="AHSA1"/>
    <property type="match status" value="1"/>
</dbReference>
<evidence type="ECO:0000313" key="3">
    <source>
        <dbReference type="EMBL" id="MFC3766113.1"/>
    </source>
</evidence>
<protein>
    <submittedName>
        <fullName evidence="3">SRPBCC family protein</fullName>
    </submittedName>
</protein>
<dbReference type="Proteomes" id="UP001595699">
    <property type="component" value="Unassembled WGS sequence"/>
</dbReference>
<comment type="caution">
    <text evidence="3">The sequence shown here is derived from an EMBL/GenBank/DDBJ whole genome shotgun (WGS) entry which is preliminary data.</text>
</comment>
<comment type="similarity">
    <text evidence="1">Belongs to the AHA1 family.</text>
</comment>
<keyword evidence="4" id="KW-1185">Reference proteome</keyword>
<evidence type="ECO:0000256" key="1">
    <source>
        <dbReference type="ARBA" id="ARBA00006817"/>
    </source>
</evidence>
<dbReference type="InterPro" id="IPR023393">
    <property type="entry name" value="START-like_dom_sf"/>
</dbReference>
<dbReference type="CDD" id="cd08900">
    <property type="entry name" value="SRPBCC_CalC_Aha1-like_7"/>
    <property type="match status" value="1"/>
</dbReference>
<dbReference type="SUPFAM" id="SSF55961">
    <property type="entry name" value="Bet v1-like"/>
    <property type="match status" value="1"/>
</dbReference>
<reference evidence="4" key="1">
    <citation type="journal article" date="2019" name="Int. J. Syst. Evol. Microbiol.">
        <title>The Global Catalogue of Microorganisms (GCM) 10K type strain sequencing project: providing services to taxonomists for standard genome sequencing and annotation.</title>
        <authorList>
            <consortium name="The Broad Institute Genomics Platform"/>
            <consortium name="The Broad Institute Genome Sequencing Center for Infectious Disease"/>
            <person name="Wu L."/>
            <person name="Ma J."/>
        </authorList>
    </citation>
    <scope>NUCLEOTIDE SEQUENCE [LARGE SCALE GENOMIC DNA]</scope>
    <source>
        <strain evidence="4">CGMCC 4.7241</strain>
    </source>
</reference>
<gene>
    <name evidence="3" type="ORF">ACFOUW_35145</name>
</gene>
<dbReference type="EMBL" id="JBHRZH010000049">
    <property type="protein sequence ID" value="MFC3766113.1"/>
    <property type="molecule type" value="Genomic_DNA"/>
</dbReference>
<evidence type="ECO:0000259" key="2">
    <source>
        <dbReference type="Pfam" id="PF08327"/>
    </source>
</evidence>
<proteinExistence type="inferred from homology"/>
<dbReference type="InterPro" id="IPR013538">
    <property type="entry name" value="ASHA1/2-like_C"/>
</dbReference>
<evidence type="ECO:0000313" key="4">
    <source>
        <dbReference type="Proteomes" id="UP001595699"/>
    </source>
</evidence>
<dbReference type="Gene3D" id="3.30.530.20">
    <property type="match status" value="1"/>
</dbReference>
<dbReference type="RefSeq" id="WP_205120432.1">
    <property type="nucleotide sequence ID" value="NZ_JAFBCM010000001.1"/>
</dbReference>
<sequence length="142" mass="15712">MTVLHSTFTLERTYPAPPPRVFAAWADPVSKARWFAGPGAEHALDFRVGGQERVAKDGLRFEATYADITADERIVYSGTMYAADRITTLSLTTVQFEKAESGTKLVLTEQGTYLDGQEHPTWREQGTGSWLDALVTELQANS</sequence>
<feature type="domain" description="Activator of Hsp90 ATPase homologue 1/2-like C-terminal" evidence="2">
    <location>
        <begin position="16"/>
        <end position="138"/>
    </location>
</feature>
<accession>A0ABV7YM70</accession>
<organism evidence="3 4">
    <name type="scientific">Tenggerimyces flavus</name>
    <dbReference type="NCBI Taxonomy" id="1708749"/>
    <lineage>
        <taxon>Bacteria</taxon>
        <taxon>Bacillati</taxon>
        <taxon>Actinomycetota</taxon>
        <taxon>Actinomycetes</taxon>
        <taxon>Propionibacteriales</taxon>
        <taxon>Nocardioidaceae</taxon>
        <taxon>Tenggerimyces</taxon>
    </lineage>
</organism>
<name>A0ABV7YM70_9ACTN</name>